<dbReference type="Gene3D" id="3.30.530.20">
    <property type="match status" value="1"/>
</dbReference>
<keyword evidence="4" id="KW-1185">Reference proteome</keyword>
<comment type="caution">
    <text evidence="3">The sequence shown here is derived from an EMBL/GenBank/DDBJ whole genome shotgun (WGS) entry which is preliminary data.</text>
</comment>
<dbReference type="CDD" id="cd08899">
    <property type="entry name" value="SRPBCC_CalC_Aha1-like_6"/>
    <property type="match status" value="1"/>
</dbReference>
<dbReference type="OrthoDB" id="9800600at2"/>
<protein>
    <submittedName>
        <fullName evidence="3">SRPBCC family protein</fullName>
    </submittedName>
</protein>
<dbReference type="InterPro" id="IPR023393">
    <property type="entry name" value="START-like_dom_sf"/>
</dbReference>
<dbReference type="EMBL" id="VOHE01000001">
    <property type="protein sequence ID" value="TWT22073.1"/>
    <property type="molecule type" value="Genomic_DNA"/>
</dbReference>
<organism evidence="3 4">
    <name type="scientific">Luteimonas wenzhouensis</name>
    <dbReference type="NCBI Taxonomy" id="2599615"/>
    <lineage>
        <taxon>Bacteria</taxon>
        <taxon>Pseudomonadati</taxon>
        <taxon>Pseudomonadota</taxon>
        <taxon>Gammaproteobacteria</taxon>
        <taxon>Lysobacterales</taxon>
        <taxon>Lysobacteraceae</taxon>
        <taxon>Luteimonas</taxon>
    </lineage>
</organism>
<feature type="domain" description="Activator of Hsp90 ATPase homologue 1/2-like C-terminal" evidence="2">
    <location>
        <begin position="22"/>
        <end position="156"/>
    </location>
</feature>
<name>A0A5C5U6P1_9GAMM</name>
<dbReference type="Proteomes" id="UP000315949">
    <property type="component" value="Unassembled WGS sequence"/>
</dbReference>
<evidence type="ECO:0000256" key="1">
    <source>
        <dbReference type="ARBA" id="ARBA00006817"/>
    </source>
</evidence>
<gene>
    <name evidence="3" type="ORF">FQY79_02865</name>
</gene>
<proteinExistence type="inferred from homology"/>
<dbReference type="Pfam" id="PF08327">
    <property type="entry name" value="AHSA1"/>
    <property type="match status" value="1"/>
</dbReference>
<dbReference type="InterPro" id="IPR013538">
    <property type="entry name" value="ASHA1/2-like_C"/>
</dbReference>
<evidence type="ECO:0000259" key="2">
    <source>
        <dbReference type="Pfam" id="PF08327"/>
    </source>
</evidence>
<accession>A0A5C5U6P1</accession>
<evidence type="ECO:0000313" key="3">
    <source>
        <dbReference type="EMBL" id="TWT22073.1"/>
    </source>
</evidence>
<dbReference type="AlphaFoldDB" id="A0A5C5U6P1"/>
<reference evidence="3 4" key="1">
    <citation type="submission" date="2019-07" db="EMBL/GenBank/DDBJ databases">
        <title>Luteimonas sp. YD-1 nov., isolated from acidic soil.</title>
        <authorList>
            <person name="Zhou J."/>
        </authorList>
    </citation>
    <scope>NUCLEOTIDE SEQUENCE [LARGE SCALE GENOMIC DNA]</scope>
    <source>
        <strain evidence="3 4">YD-1</strain>
    </source>
</reference>
<dbReference type="SUPFAM" id="SSF55961">
    <property type="entry name" value="Bet v1-like"/>
    <property type="match status" value="1"/>
</dbReference>
<sequence length="181" mass="19947">MTAHGTLAGPGTLRFRRRLPGPLERVWSYLVDPDKRRLWLAGGPMDTRPGGAVELHFRNSELSRGDDPPPEKYREVGNAGTVRGEILRCEPPRLLAFTWGGGPDAGEPPSDVTIELEPDGDEVLLTLTHRRLAPGPQTLSVAGGWHTHLDILGDVLRGDQPRPFWRTHTRIEAQYAARGLG</sequence>
<evidence type="ECO:0000313" key="4">
    <source>
        <dbReference type="Proteomes" id="UP000315949"/>
    </source>
</evidence>
<dbReference type="RefSeq" id="WP_146310543.1">
    <property type="nucleotide sequence ID" value="NZ_VOHE01000001.1"/>
</dbReference>
<comment type="similarity">
    <text evidence="1">Belongs to the AHA1 family.</text>
</comment>